<sequence>MASCFAQEDESIVRFSNGDQLSGTALGLSLEQLNWKSEVLKEPAEFDLKQVVDLSMPASLPKDASKAAHEATLRLTNGDTVKGQLVGLSDDEIRISTWFAGELSFRRVIVKSVEISRLSEVFYRGPTSMEEWTRTGESDSWSYKSGALHSTGAGGIAKNVDFPAECRISFEAAWRGAFRPRIVLFSDDITSQTPKSGYEMVFQGNSVHVKKAGNNSWLGHSSNTGDLRQNEKARIEIRASIKSGKILLFVDGEFVEMWQDDDLDSSKFGKGFHINTQDNAPLRISEIKVSGWDGYTDDVPNGGERLPNLNFRGGLDFEETDNESMAQTESQSEGRMQLLNGDSIDGEILEIEDEMILVKTPLAEAKFPVARLKNILMKPADMETPKRYKGDVRATLADGSRMVFRLDRVEGEKLIGFSQNFGDAQFLKNSFKQIEFNIYDRGLEEIRLRDDW</sequence>
<comment type="caution">
    <text evidence="1">The sequence shown here is derived from an EMBL/GenBank/DDBJ whole genome shotgun (WGS) entry which is preliminary data.</text>
</comment>
<name>A0ABW5DBA0_9BACT</name>
<dbReference type="RefSeq" id="WP_386821551.1">
    <property type="nucleotide sequence ID" value="NZ_JBHUIT010000034.1"/>
</dbReference>
<dbReference type="EMBL" id="JBHUIT010000034">
    <property type="protein sequence ID" value="MFD2258109.1"/>
    <property type="molecule type" value="Genomic_DNA"/>
</dbReference>
<proteinExistence type="predicted"/>
<dbReference type="Gene3D" id="2.60.120.560">
    <property type="entry name" value="Exo-inulinase, domain 1"/>
    <property type="match status" value="1"/>
</dbReference>
<protein>
    <submittedName>
        <fullName evidence="1">Uncharacterized protein</fullName>
    </submittedName>
</protein>
<organism evidence="1 2">
    <name type="scientific">Luteolibacter algae</name>
    <dbReference type="NCBI Taxonomy" id="454151"/>
    <lineage>
        <taxon>Bacteria</taxon>
        <taxon>Pseudomonadati</taxon>
        <taxon>Verrucomicrobiota</taxon>
        <taxon>Verrucomicrobiia</taxon>
        <taxon>Verrucomicrobiales</taxon>
        <taxon>Verrucomicrobiaceae</taxon>
        <taxon>Luteolibacter</taxon>
    </lineage>
</organism>
<evidence type="ECO:0000313" key="2">
    <source>
        <dbReference type="Proteomes" id="UP001597375"/>
    </source>
</evidence>
<gene>
    <name evidence="1" type="ORF">ACFSSA_15620</name>
</gene>
<dbReference type="Proteomes" id="UP001597375">
    <property type="component" value="Unassembled WGS sequence"/>
</dbReference>
<evidence type="ECO:0000313" key="1">
    <source>
        <dbReference type="EMBL" id="MFD2258109.1"/>
    </source>
</evidence>
<keyword evidence="2" id="KW-1185">Reference proteome</keyword>
<accession>A0ABW5DBA0</accession>
<reference evidence="2" key="1">
    <citation type="journal article" date="2019" name="Int. J. Syst. Evol. Microbiol.">
        <title>The Global Catalogue of Microorganisms (GCM) 10K type strain sequencing project: providing services to taxonomists for standard genome sequencing and annotation.</title>
        <authorList>
            <consortium name="The Broad Institute Genomics Platform"/>
            <consortium name="The Broad Institute Genome Sequencing Center for Infectious Disease"/>
            <person name="Wu L."/>
            <person name="Ma J."/>
        </authorList>
    </citation>
    <scope>NUCLEOTIDE SEQUENCE [LARGE SCALE GENOMIC DNA]</scope>
    <source>
        <strain evidence="2">CGMCC 4.7106</strain>
    </source>
</reference>